<dbReference type="Pfam" id="PF06245">
    <property type="entry name" value="DUF1015"/>
    <property type="match status" value="1"/>
</dbReference>
<gene>
    <name evidence="1" type="ORF">X474_27065</name>
</gene>
<dbReference type="PANTHER" id="PTHR36454">
    <property type="entry name" value="LMO2823 PROTEIN"/>
    <property type="match status" value="1"/>
</dbReference>
<dbReference type="RefSeq" id="WP_044352693.1">
    <property type="nucleotide sequence ID" value="NZ_AZAC01000078.1"/>
</dbReference>
<dbReference type="AlphaFoldDB" id="A0A0D2JN23"/>
<keyword evidence="2" id="KW-1185">Reference proteome</keyword>
<evidence type="ECO:0000313" key="1">
    <source>
        <dbReference type="EMBL" id="KIX10890.1"/>
    </source>
</evidence>
<dbReference type="InterPro" id="IPR008323">
    <property type="entry name" value="UCP033563"/>
</dbReference>
<organism evidence="1 2">
    <name type="scientific">Dethiosulfatarculus sandiegensis</name>
    <dbReference type="NCBI Taxonomy" id="1429043"/>
    <lineage>
        <taxon>Bacteria</taxon>
        <taxon>Pseudomonadati</taxon>
        <taxon>Thermodesulfobacteriota</taxon>
        <taxon>Desulfarculia</taxon>
        <taxon>Desulfarculales</taxon>
        <taxon>Desulfarculaceae</taxon>
        <taxon>Dethiosulfatarculus</taxon>
    </lineage>
</organism>
<reference evidence="1 2" key="1">
    <citation type="submission" date="2013-11" db="EMBL/GenBank/DDBJ databases">
        <title>Metagenomic analysis of a methanogenic consortium involved in long chain n-alkane degradation.</title>
        <authorList>
            <person name="Davidova I.A."/>
            <person name="Callaghan A.V."/>
            <person name="Wawrik B."/>
            <person name="Pruitt S."/>
            <person name="Marks C."/>
            <person name="Duncan K.E."/>
            <person name="Suflita J.M."/>
        </authorList>
    </citation>
    <scope>NUCLEOTIDE SEQUENCE [LARGE SCALE GENOMIC DNA]</scope>
    <source>
        <strain evidence="1 2">SPR</strain>
    </source>
</reference>
<dbReference type="PANTHER" id="PTHR36454:SF1">
    <property type="entry name" value="DUF1015 DOMAIN-CONTAINING PROTEIN"/>
    <property type="match status" value="1"/>
</dbReference>
<accession>A0A0D2JN23</accession>
<dbReference type="STRING" id="1429043.X474_27065"/>
<proteinExistence type="predicted"/>
<dbReference type="PIRSF" id="PIRSF033563">
    <property type="entry name" value="UCP033563"/>
    <property type="match status" value="1"/>
</dbReference>
<comment type="caution">
    <text evidence="1">The sequence shown here is derived from an EMBL/GenBank/DDBJ whole genome shotgun (WGS) entry which is preliminary data.</text>
</comment>
<protein>
    <recommendedName>
        <fullName evidence="3">SpoOJ/ParA/ParB/repB family protein</fullName>
    </recommendedName>
</protein>
<evidence type="ECO:0008006" key="3">
    <source>
        <dbReference type="Google" id="ProtNLM"/>
    </source>
</evidence>
<name>A0A0D2JN23_9BACT</name>
<dbReference type="EMBL" id="AZAC01000078">
    <property type="protein sequence ID" value="KIX10890.1"/>
    <property type="molecule type" value="Genomic_DNA"/>
</dbReference>
<dbReference type="InParanoid" id="A0A0D2JN23"/>
<sequence>MAVVAPFRALRYDSRNIAGMAEVVAPPYDVVNDEQQQALYDAEPHNIIRLELNKSRDNDLPGQDGYTRAASHLLNWVEEGVLARDQKPAFYINETTYRGVNGETLVRKGFMTLLRLEDFANGVVLPHERTFTGHKEDRLRLLKATSTNISPIFALYPDEENQVHTTLENARVKESLADFTDSAGLKQSLYRVEETEALKQVQKLMADKVIFIADGHHRYETALNYRNYMREQNPKAPGHASFNYVMVYLCSMSDPGLTVFPCHRVLTHLHGFAARDFLLHAQRYFDYREMDLSGDSAKDKQAVTEALARTGEKGRGFGMVSAESDKAYILELKPGAVDDPAWKELPRELRDLDVVVLTEVILDRVLGLDANARDKEHTIEYVADMAQVLDQTRSGKSRVGFLVNPTRVEQVQAVAKSGLVMPRKTTFFYPKVITGLTMNCVDASETIPTLRE</sequence>
<evidence type="ECO:0000313" key="2">
    <source>
        <dbReference type="Proteomes" id="UP000032233"/>
    </source>
</evidence>
<dbReference type="Proteomes" id="UP000032233">
    <property type="component" value="Unassembled WGS sequence"/>
</dbReference>